<proteinExistence type="predicted"/>
<reference evidence="1" key="1">
    <citation type="submission" date="2024-05" db="EMBL/GenBank/DDBJ databases">
        <title>Isolation and characterization of Sporomusa carbonis sp. nov., a carboxydotrophic hydrogenogen in the genus of Sporomusa isolated from a charcoal burning pile.</title>
        <authorList>
            <person name="Boeer T."/>
            <person name="Rosenbaum F."/>
            <person name="Eysell L."/>
            <person name="Mueller V."/>
            <person name="Daniel R."/>
            <person name="Poehlein A."/>
        </authorList>
    </citation>
    <scope>NUCLEOTIDE SEQUENCE [LARGE SCALE GENOMIC DNA]</scope>
    <source>
        <strain evidence="1">DSM 10669</strain>
    </source>
</reference>
<accession>A0ABZ3IIT3</accession>
<organism evidence="1 2">
    <name type="scientific">Sporomusa silvacetica DSM 10669</name>
    <dbReference type="NCBI Taxonomy" id="1123289"/>
    <lineage>
        <taxon>Bacteria</taxon>
        <taxon>Bacillati</taxon>
        <taxon>Bacillota</taxon>
        <taxon>Negativicutes</taxon>
        <taxon>Selenomonadales</taxon>
        <taxon>Sporomusaceae</taxon>
        <taxon>Sporomusa</taxon>
    </lineage>
</organism>
<dbReference type="Proteomes" id="UP000216752">
    <property type="component" value="Chromosome"/>
</dbReference>
<sequence length="90" mass="10891">MKCWPKIKELRLVVNIIKHAEGDSANKLRKLRPDYFKWPDGLDFGRDKLEFYKSSLLEETLNLSNNDFEEYYNTLIAFWDELPERMFNNE</sequence>
<name>A0ABZ3IIT3_9FIRM</name>
<keyword evidence="2" id="KW-1185">Reference proteome</keyword>
<gene>
    <name evidence="1" type="ORF">SPSIL_014270</name>
</gene>
<dbReference type="EMBL" id="CP155573">
    <property type="protein sequence ID" value="XFO65318.1"/>
    <property type="molecule type" value="Genomic_DNA"/>
</dbReference>
<protein>
    <submittedName>
        <fullName evidence="1">Uncharacterized protein</fullName>
    </submittedName>
</protein>
<evidence type="ECO:0000313" key="1">
    <source>
        <dbReference type="EMBL" id="XFO65318.1"/>
    </source>
</evidence>
<evidence type="ECO:0000313" key="2">
    <source>
        <dbReference type="Proteomes" id="UP000216752"/>
    </source>
</evidence>